<dbReference type="AlphaFoldDB" id="A0A7D9LCH9"/>
<keyword evidence="2" id="KW-0812">Transmembrane</keyword>
<name>A0A7D9LCH9_PARCT</name>
<proteinExistence type="predicted"/>
<dbReference type="EMBL" id="CACRXK020018046">
    <property type="protein sequence ID" value="CAB4032004.1"/>
    <property type="molecule type" value="Genomic_DNA"/>
</dbReference>
<keyword evidence="2" id="KW-0472">Membrane</keyword>
<feature type="compositionally biased region" description="Polar residues" evidence="1">
    <location>
        <begin position="266"/>
        <end position="282"/>
    </location>
</feature>
<feature type="transmembrane region" description="Helical" evidence="2">
    <location>
        <begin position="20"/>
        <end position="43"/>
    </location>
</feature>
<evidence type="ECO:0000313" key="4">
    <source>
        <dbReference type="Proteomes" id="UP001152795"/>
    </source>
</evidence>
<feature type="region of interest" description="Disordered" evidence="1">
    <location>
        <begin position="88"/>
        <end position="109"/>
    </location>
</feature>
<feature type="compositionally biased region" description="Basic and acidic residues" evidence="1">
    <location>
        <begin position="140"/>
        <end position="159"/>
    </location>
</feature>
<keyword evidence="2" id="KW-1133">Transmembrane helix</keyword>
<evidence type="ECO:0000256" key="2">
    <source>
        <dbReference type="SAM" id="Phobius"/>
    </source>
</evidence>
<feature type="region of interest" description="Disordered" evidence="1">
    <location>
        <begin position="133"/>
        <end position="178"/>
    </location>
</feature>
<sequence length="363" mass="40661">MPGLLNCESDFFCTRECSGVFPQIVINSLAFIFASLALFYRLLKLAHYITERETGFDLIATNIGSNNTVNGKEFKEFQDISSDVDELSGTMKERSVGRSTKPKTAALKRGEKDVYPRRNAVRKRGEIQQNILQPKAISQKSDRTPPRRKTDSHTDKFTENRSVTAENSDVFDSEPHLDRTTEITANNLELFELEDTNLDRANGITPDCSKIFHLEEANLDSLSEQNYLANGTSEERKSKLSSTSKKHRAGFAGETIYDKNGKALTNGASHSQHRTQGQTTRNLRGKSTRSSISNGHLRKEANVHRRTAQIQNGVSEVGLTGSYDDNDGYEEPEWSSSEDIVEGIEGLLVVEDESEFYMSGFRL</sequence>
<evidence type="ECO:0000256" key="1">
    <source>
        <dbReference type="SAM" id="MobiDB-lite"/>
    </source>
</evidence>
<feature type="region of interest" description="Disordered" evidence="1">
    <location>
        <begin position="230"/>
        <end position="302"/>
    </location>
</feature>
<gene>
    <name evidence="3" type="ORF">PACLA_8A074057</name>
</gene>
<accession>A0A7D9LCH9</accession>
<comment type="caution">
    <text evidence="3">The sequence shown here is derived from an EMBL/GenBank/DDBJ whole genome shotgun (WGS) entry which is preliminary data.</text>
</comment>
<dbReference type="Proteomes" id="UP001152795">
    <property type="component" value="Unassembled WGS sequence"/>
</dbReference>
<keyword evidence="4" id="KW-1185">Reference proteome</keyword>
<evidence type="ECO:0000313" key="3">
    <source>
        <dbReference type="EMBL" id="CAB4032004.1"/>
    </source>
</evidence>
<protein>
    <submittedName>
        <fullName evidence="3">Uncharacterized protein</fullName>
    </submittedName>
</protein>
<reference evidence="3" key="1">
    <citation type="submission" date="2020-04" db="EMBL/GenBank/DDBJ databases">
        <authorList>
            <person name="Alioto T."/>
            <person name="Alioto T."/>
            <person name="Gomez Garrido J."/>
        </authorList>
    </citation>
    <scope>NUCLEOTIDE SEQUENCE</scope>
    <source>
        <strain evidence="3">A484AB</strain>
    </source>
</reference>
<organism evidence="3 4">
    <name type="scientific">Paramuricea clavata</name>
    <name type="common">Red gorgonian</name>
    <name type="synonym">Violescent sea-whip</name>
    <dbReference type="NCBI Taxonomy" id="317549"/>
    <lineage>
        <taxon>Eukaryota</taxon>
        <taxon>Metazoa</taxon>
        <taxon>Cnidaria</taxon>
        <taxon>Anthozoa</taxon>
        <taxon>Octocorallia</taxon>
        <taxon>Malacalcyonacea</taxon>
        <taxon>Plexauridae</taxon>
        <taxon>Paramuricea</taxon>
    </lineage>
</organism>